<dbReference type="InterPro" id="IPR036691">
    <property type="entry name" value="Endo/exonu/phosph_ase_sf"/>
</dbReference>
<accession>A0A0V0G8W2</accession>
<evidence type="ECO:0000256" key="5">
    <source>
        <dbReference type="ARBA" id="ARBA00022722"/>
    </source>
</evidence>
<comment type="subcellular location">
    <subcellularLocation>
        <location evidence="2">Mitochondrion matrix</location>
    </subcellularLocation>
</comment>
<keyword evidence="7" id="KW-0378">Hydrolase</keyword>
<keyword evidence="11" id="KW-0496">Mitochondrion</keyword>
<feature type="domain" description="2',5'-phosphodiesterase 12-like N-terminal" evidence="15">
    <location>
        <begin position="3"/>
        <end position="93"/>
    </location>
</feature>
<evidence type="ECO:0000256" key="2">
    <source>
        <dbReference type="ARBA" id="ARBA00004305"/>
    </source>
</evidence>
<comment type="cofactor">
    <cofactor evidence="1">
        <name>Mg(2+)</name>
        <dbReference type="ChEBI" id="CHEBI:18420"/>
    </cofactor>
</comment>
<dbReference type="GO" id="GO:0006397">
    <property type="term" value="P:mRNA processing"/>
    <property type="evidence" value="ECO:0007669"/>
    <property type="project" value="UniProtKB-KW"/>
</dbReference>
<evidence type="ECO:0000256" key="12">
    <source>
        <dbReference type="ARBA" id="ARBA00072755"/>
    </source>
</evidence>
<evidence type="ECO:0000313" key="16">
    <source>
        <dbReference type="EMBL" id="JAP04377.1"/>
    </source>
</evidence>
<keyword evidence="3" id="KW-0597">Phosphoprotein</keyword>
<evidence type="ECO:0000256" key="7">
    <source>
        <dbReference type="ARBA" id="ARBA00022801"/>
    </source>
</evidence>
<keyword evidence="8" id="KW-0269">Exonuclease</keyword>
<dbReference type="GO" id="GO:0000288">
    <property type="term" value="P:nuclear-transcribed mRNA catabolic process, deadenylation-dependent decay"/>
    <property type="evidence" value="ECO:0007669"/>
    <property type="project" value="TreeGrafter"/>
</dbReference>
<dbReference type="PANTHER" id="PTHR12121">
    <property type="entry name" value="CARBON CATABOLITE REPRESSOR PROTEIN 4"/>
    <property type="match status" value="1"/>
</dbReference>
<organism evidence="16">
    <name type="scientific">Triatoma dimidiata</name>
    <name type="common">Kissing bug</name>
    <name type="synonym">Meccus dimidiatus</name>
    <dbReference type="NCBI Taxonomy" id="72491"/>
    <lineage>
        <taxon>Eukaryota</taxon>
        <taxon>Metazoa</taxon>
        <taxon>Ecdysozoa</taxon>
        <taxon>Arthropoda</taxon>
        <taxon>Hexapoda</taxon>
        <taxon>Insecta</taxon>
        <taxon>Pterygota</taxon>
        <taxon>Neoptera</taxon>
        <taxon>Paraneoptera</taxon>
        <taxon>Hemiptera</taxon>
        <taxon>Heteroptera</taxon>
        <taxon>Panheteroptera</taxon>
        <taxon>Cimicomorpha</taxon>
        <taxon>Reduviidae</taxon>
        <taxon>Triatominae</taxon>
        <taxon>Triatoma</taxon>
    </lineage>
</organism>
<reference evidence="16" key="1">
    <citation type="journal article" date="2018" name="J. Proteomics">
        <title>Exploring the molecular complexity of Triatoma dimidiata sialome.</title>
        <authorList>
            <person name="Santiago P.B."/>
            <person name="de Araujo C.N."/>
            <person name="Charneau S."/>
            <person name="Bastos I.M.D."/>
            <person name="Assumpcao T.C.F."/>
            <person name="Queiroz R.M.L."/>
            <person name="Praca Y.R."/>
            <person name="Cordeiro T.M."/>
            <person name="Garcia C.H.S."/>
            <person name="da Silva I.G."/>
            <person name="Raiol T."/>
            <person name="Motta F.N."/>
            <person name="de Araujo Oliveira J.V."/>
            <person name="de Sousa M.V."/>
            <person name="Ribeiro J.M.C."/>
            <person name="de Santana J.M."/>
        </authorList>
    </citation>
    <scope>NUCLEOTIDE SEQUENCE</scope>
    <source>
        <strain evidence="16">Santander</strain>
        <tissue evidence="16">Salivary glands</tissue>
    </source>
</reference>
<evidence type="ECO:0000256" key="9">
    <source>
        <dbReference type="ARBA" id="ARBA00022842"/>
    </source>
</evidence>
<protein>
    <recommendedName>
        <fullName evidence="12">2',5'-phosphodiesterase 12</fullName>
    </recommendedName>
    <alternativeName>
        <fullName evidence="13">Mitochondrial deadenylase</fullName>
    </alternativeName>
</protein>
<keyword evidence="10" id="KW-0809">Transit peptide</keyword>
<evidence type="ECO:0000256" key="1">
    <source>
        <dbReference type="ARBA" id="ARBA00001946"/>
    </source>
</evidence>
<dbReference type="InterPro" id="IPR050410">
    <property type="entry name" value="CCR4/nocturin_mRNA_transcr"/>
</dbReference>
<dbReference type="InterPro" id="IPR005135">
    <property type="entry name" value="Endo/exonuclease/phosphatase"/>
</dbReference>
<dbReference type="PANTHER" id="PTHR12121:SF37">
    <property type="entry name" value="2',5'-PHOSPHODIESTERASE 12"/>
    <property type="match status" value="1"/>
</dbReference>
<evidence type="ECO:0000256" key="11">
    <source>
        <dbReference type="ARBA" id="ARBA00023128"/>
    </source>
</evidence>
<keyword evidence="4" id="KW-0507">mRNA processing</keyword>
<keyword evidence="9" id="KW-0460">Magnesium</keyword>
<name>A0A0V0G8W2_TRIDM</name>
<evidence type="ECO:0000259" key="15">
    <source>
        <dbReference type="Pfam" id="PF21171"/>
    </source>
</evidence>
<dbReference type="EMBL" id="GECL01001747">
    <property type="protein sequence ID" value="JAP04377.1"/>
    <property type="molecule type" value="Transcribed_RNA"/>
</dbReference>
<dbReference type="GO" id="GO:0004535">
    <property type="term" value="F:poly(A)-specific ribonuclease activity"/>
    <property type="evidence" value="ECO:0007669"/>
    <property type="project" value="UniProtKB-ARBA"/>
</dbReference>
<evidence type="ECO:0000256" key="8">
    <source>
        <dbReference type="ARBA" id="ARBA00022839"/>
    </source>
</evidence>
<evidence type="ECO:0000259" key="14">
    <source>
        <dbReference type="Pfam" id="PF03372"/>
    </source>
</evidence>
<proteinExistence type="predicted"/>
<dbReference type="InterPro" id="IPR048821">
    <property type="entry name" value="PDE12-like_N"/>
</dbReference>
<evidence type="ECO:0000256" key="6">
    <source>
        <dbReference type="ARBA" id="ARBA00022723"/>
    </source>
</evidence>
<dbReference type="FunFam" id="3.60.10.10:FF:000018">
    <property type="entry name" value="2',5'-phosphodiesterase 12"/>
    <property type="match status" value="1"/>
</dbReference>
<dbReference type="Pfam" id="PF03372">
    <property type="entry name" value="Exo_endo_phos"/>
    <property type="match status" value="1"/>
</dbReference>
<evidence type="ECO:0000256" key="4">
    <source>
        <dbReference type="ARBA" id="ARBA00022664"/>
    </source>
</evidence>
<feature type="domain" description="Endonuclease/exonuclease/phosphatase" evidence="14">
    <location>
        <begin position="121"/>
        <end position="429"/>
    </location>
</feature>
<keyword evidence="6" id="KW-0479">Metal-binding</keyword>
<dbReference type="GO" id="GO:0005759">
    <property type="term" value="C:mitochondrial matrix"/>
    <property type="evidence" value="ECO:0007669"/>
    <property type="project" value="UniProtKB-SubCell"/>
</dbReference>
<feature type="non-terminal residue" evidence="16">
    <location>
        <position position="1"/>
    </location>
</feature>
<evidence type="ECO:0000256" key="3">
    <source>
        <dbReference type="ARBA" id="ARBA00022553"/>
    </source>
</evidence>
<sequence length="440" mass="49869">NSPWIVRLTLPSSIMAGFPIYPFIDIKFGNKYNSKLTWYRLCNTSNDWIEVGTGLVYTPSNEEIGHKLKLCCVPGNGQIFGSELMVEANGNVEAGPGLCPFNTRQAYTKEILPLERFRVVSYNILADLYAETDVAKTELFPYCASYALSLDYRKQLYLQEIVGYNADIICLQEVDVKVFDNELQDVLGLRNLQGVLTKKGATVAEGVATFYSTQKFRLVDTMTSELGEEIDVTPIYKNIWTCIRENKNLRERFKERTTVLQVVILESVWDPTKKIVVGNTHLFFHPDADHIRLLQAGMILAFLENILKNLKSKYPKDTLSFIMCGDFNSTPDCGIYRLMTTNHVPSDIIDWKSKEGEEVEGLELRHAFSVDSACGTPQFTNYTAGFSGCLDYIYYQKDKLNVLEVVPFPDEEILKANVAIPSITFPSDHIALIADFEWKL</sequence>
<dbReference type="GO" id="GO:0046872">
    <property type="term" value="F:metal ion binding"/>
    <property type="evidence" value="ECO:0007669"/>
    <property type="project" value="UniProtKB-KW"/>
</dbReference>
<evidence type="ECO:0000256" key="10">
    <source>
        <dbReference type="ARBA" id="ARBA00022946"/>
    </source>
</evidence>
<dbReference type="AlphaFoldDB" id="A0A0V0G8W2"/>
<keyword evidence="5" id="KW-0540">Nuclease</keyword>
<evidence type="ECO:0000256" key="13">
    <source>
        <dbReference type="ARBA" id="ARBA00083541"/>
    </source>
</evidence>
<dbReference type="SUPFAM" id="SSF56219">
    <property type="entry name" value="DNase I-like"/>
    <property type="match status" value="1"/>
</dbReference>
<dbReference type="Gene3D" id="3.60.10.10">
    <property type="entry name" value="Endonuclease/exonuclease/phosphatase"/>
    <property type="match status" value="1"/>
</dbReference>
<dbReference type="Pfam" id="PF21171">
    <property type="entry name" value="PDE12-like_N"/>
    <property type="match status" value="1"/>
</dbReference>